<evidence type="ECO:0000256" key="2">
    <source>
        <dbReference type="ARBA" id="ARBA00022842"/>
    </source>
</evidence>
<accession>A0AA88VK27</accession>
<dbReference type="GO" id="GO:0005886">
    <property type="term" value="C:plasma membrane"/>
    <property type="evidence" value="ECO:0007669"/>
    <property type="project" value="TreeGrafter"/>
</dbReference>
<protein>
    <recommendedName>
        <fullName evidence="4">Cation-transporting P-type ATPase C-terminal domain-containing protein</fullName>
    </recommendedName>
</protein>
<sequence>MAIPATKGIHHPLPPQFPTATSFWNVIKIEPPSPPSHPPSFNADHPPSIAVEIAHITTMKTLTINVAALVINVGAVISCSDGPLNTVQLFWVNLIMDTLKVLALASEPPTNHLMHRTPISRIHLYTMKREMLWSDDEDDSSSAKSPASDTDTEDNEGL</sequence>
<proteinExistence type="predicted"/>
<keyword evidence="2" id="KW-0460">Magnesium</keyword>
<dbReference type="Pfam" id="PF00689">
    <property type="entry name" value="Cation_ATPase_C"/>
    <property type="match status" value="1"/>
</dbReference>
<dbReference type="GO" id="GO:0005388">
    <property type="term" value="F:P-type calcium transporter activity"/>
    <property type="evidence" value="ECO:0007669"/>
    <property type="project" value="TreeGrafter"/>
</dbReference>
<dbReference type="GO" id="GO:0046872">
    <property type="term" value="F:metal ion binding"/>
    <property type="evidence" value="ECO:0007669"/>
    <property type="project" value="UniProtKB-KW"/>
</dbReference>
<name>A0AA88VK27_9ASTE</name>
<dbReference type="Proteomes" id="UP001188597">
    <property type="component" value="Unassembled WGS sequence"/>
</dbReference>
<evidence type="ECO:0000259" key="4">
    <source>
        <dbReference type="Pfam" id="PF00689"/>
    </source>
</evidence>
<keyword evidence="6" id="KW-1185">Reference proteome</keyword>
<feature type="domain" description="Cation-transporting P-type ATPase C-terminal" evidence="4">
    <location>
        <begin position="83"/>
        <end position="120"/>
    </location>
</feature>
<feature type="region of interest" description="Disordered" evidence="3">
    <location>
        <begin position="135"/>
        <end position="158"/>
    </location>
</feature>
<dbReference type="EMBL" id="JAVXUP010001714">
    <property type="protein sequence ID" value="KAK3008829.1"/>
    <property type="molecule type" value="Genomic_DNA"/>
</dbReference>
<dbReference type="PANTHER" id="PTHR24093:SF520">
    <property type="entry name" value="CALCIUM-TRANSPORTING ATPASE 9, PLASMA MEMBRANE-TYPE"/>
    <property type="match status" value="1"/>
</dbReference>
<evidence type="ECO:0000313" key="5">
    <source>
        <dbReference type="EMBL" id="KAK3008829.1"/>
    </source>
</evidence>
<dbReference type="AlphaFoldDB" id="A0AA88VK27"/>
<reference evidence="5" key="1">
    <citation type="submission" date="2022-12" db="EMBL/GenBank/DDBJ databases">
        <title>Draft genome assemblies for two species of Escallonia (Escalloniales).</title>
        <authorList>
            <person name="Chanderbali A."/>
            <person name="Dervinis C."/>
            <person name="Anghel I."/>
            <person name="Soltis D."/>
            <person name="Soltis P."/>
            <person name="Zapata F."/>
        </authorList>
    </citation>
    <scope>NUCLEOTIDE SEQUENCE</scope>
    <source>
        <strain evidence="5">UCBG64.0493</strain>
        <tissue evidence="5">Leaf</tissue>
    </source>
</reference>
<evidence type="ECO:0000256" key="3">
    <source>
        <dbReference type="SAM" id="MobiDB-lite"/>
    </source>
</evidence>
<dbReference type="InterPro" id="IPR006068">
    <property type="entry name" value="ATPase_P-typ_cation-transptr_C"/>
</dbReference>
<dbReference type="SUPFAM" id="SSF81665">
    <property type="entry name" value="Calcium ATPase, transmembrane domain M"/>
    <property type="match status" value="1"/>
</dbReference>
<dbReference type="PANTHER" id="PTHR24093">
    <property type="entry name" value="CATION TRANSPORTING ATPASE"/>
    <property type="match status" value="1"/>
</dbReference>
<comment type="caution">
    <text evidence="5">The sequence shown here is derived from an EMBL/GenBank/DDBJ whole genome shotgun (WGS) entry which is preliminary data.</text>
</comment>
<keyword evidence="1" id="KW-0479">Metal-binding</keyword>
<gene>
    <name evidence="5" type="ORF">RJ639_014403</name>
</gene>
<dbReference type="InterPro" id="IPR023298">
    <property type="entry name" value="ATPase_P-typ_TM_dom_sf"/>
</dbReference>
<evidence type="ECO:0000313" key="6">
    <source>
        <dbReference type="Proteomes" id="UP001188597"/>
    </source>
</evidence>
<organism evidence="5 6">
    <name type="scientific">Escallonia herrerae</name>
    <dbReference type="NCBI Taxonomy" id="1293975"/>
    <lineage>
        <taxon>Eukaryota</taxon>
        <taxon>Viridiplantae</taxon>
        <taxon>Streptophyta</taxon>
        <taxon>Embryophyta</taxon>
        <taxon>Tracheophyta</taxon>
        <taxon>Spermatophyta</taxon>
        <taxon>Magnoliopsida</taxon>
        <taxon>eudicotyledons</taxon>
        <taxon>Gunneridae</taxon>
        <taxon>Pentapetalae</taxon>
        <taxon>asterids</taxon>
        <taxon>campanulids</taxon>
        <taxon>Escalloniales</taxon>
        <taxon>Escalloniaceae</taxon>
        <taxon>Escallonia</taxon>
    </lineage>
</organism>
<evidence type="ECO:0000256" key="1">
    <source>
        <dbReference type="ARBA" id="ARBA00022723"/>
    </source>
</evidence>
<dbReference type="Gene3D" id="1.20.1110.10">
    <property type="entry name" value="Calcium-transporting ATPase, transmembrane domain"/>
    <property type="match status" value="1"/>
</dbReference>